<dbReference type="InterPro" id="IPR056776">
    <property type="entry name" value="YABBY_N"/>
</dbReference>
<protein>
    <submittedName>
        <fullName evidence="1">Uncharacterized protein</fullName>
    </submittedName>
</protein>
<evidence type="ECO:0000313" key="2">
    <source>
        <dbReference type="Proteomes" id="UP001497444"/>
    </source>
</evidence>
<accession>A0ABP0W9F8</accession>
<dbReference type="PANTHER" id="PTHR31675">
    <property type="entry name" value="PROTEIN YABBY 6-RELATED"/>
    <property type="match status" value="1"/>
</dbReference>
<dbReference type="Pfam" id="PF24868">
    <property type="entry name" value="YABBY_N"/>
    <property type="match status" value="1"/>
</dbReference>
<dbReference type="InterPro" id="IPR006780">
    <property type="entry name" value="YABBY"/>
</dbReference>
<organism evidence="1 2">
    <name type="scientific">Sphagnum jensenii</name>
    <dbReference type="NCBI Taxonomy" id="128206"/>
    <lineage>
        <taxon>Eukaryota</taxon>
        <taxon>Viridiplantae</taxon>
        <taxon>Streptophyta</taxon>
        <taxon>Embryophyta</taxon>
        <taxon>Bryophyta</taxon>
        <taxon>Sphagnophytina</taxon>
        <taxon>Sphagnopsida</taxon>
        <taxon>Sphagnales</taxon>
        <taxon>Sphagnaceae</taxon>
        <taxon>Sphagnum</taxon>
    </lineage>
</organism>
<dbReference type="Proteomes" id="UP001497444">
    <property type="component" value="Chromosome 14"/>
</dbReference>
<keyword evidence="2" id="KW-1185">Reference proteome</keyword>
<proteinExistence type="predicted"/>
<name>A0ABP0W9F8_9BRYO</name>
<gene>
    <name evidence="1" type="ORF">CSSPJE1EN1_LOCUS7645</name>
</gene>
<dbReference type="PANTHER" id="PTHR31675:SF38">
    <property type="entry name" value="PROTEIN YABBY 2"/>
    <property type="match status" value="1"/>
</dbReference>
<dbReference type="EMBL" id="OZ020109">
    <property type="protein sequence ID" value="CAK9262167.1"/>
    <property type="molecule type" value="Genomic_DNA"/>
</dbReference>
<sequence length="78" mass="8193">MSGPLDTQDDAADQVPASICRVHCGFCNVMLAVHVPSSLIALSSVTVRCGQCTALLSVNMQSVPEYPSLMVLRGTSVL</sequence>
<reference evidence="1" key="1">
    <citation type="submission" date="2024-02" db="EMBL/GenBank/DDBJ databases">
        <authorList>
            <consortium name="ELIXIR-Norway"/>
            <consortium name="Elixir Norway"/>
        </authorList>
    </citation>
    <scope>NUCLEOTIDE SEQUENCE</scope>
</reference>
<evidence type="ECO:0000313" key="1">
    <source>
        <dbReference type="EMBL" id="CAK9262167.1"/>
    </source>
</evidence>